<evidence type="ECO:0000313" key="7">
    <source>
        <dbReference type="EMBL" id="GMG82286.1"/>
    </source>
</evidence>
<feature type="transmembrane region" description="Helical" evidence="6">
    <location>
        <begin position="12"/>
        <end position="29"/>
    </location>
</feature>
<feature type="transmembrane region" description="Helical" evidence="6">
    <location>
        <begin position="314"/>
        <end position="333"/>
    </location>
</feature>
<dbReference type="EMBL" id="BSYI01000009">
    <property type="protein sequence ID" value="GMG82286.1"/>
    <property type="molecule type" value="Genomic_DNA"/>
</dbReference>
<dbReference type="InterPro" id="IPR002549">
    <property type="entry name" value="AI-2E-like"/>
</dbReference>
<keyword evidence="8" id="KW-1185">Reference proteome</keyword>
<accession>A0ABQ6LIN0</accession>
<dbReference type="PANTHER" id="PTHR21716:SF64">
    <property type="entry name" value="AI-2 TRANSPORT PROTEIN TQSA"/>
    <property type="match status" value="1"/>
</dbReference>
<reference evidence="7 8" key="1">
    <citation type="submission" date="2023-04" db="EMBL/GenBank/DDBJ databases">
        <title>Marinoamorphus aggregata gen. nov., sp. Nov., isolate from tissue of brittle star Ophioplocus japonicus.</title>
        <authorList>
            <person name="Kawano K."/>
            <person name="Sawayama S."/>
            <person name="Nakagawa S."/>
        </authorList>
    </citation>
    <scope>NUCLEOTIDE SEQUENCE [LARGE SCALE GENOMIC DNA]</scope>
    <source>
        <strain evidence="7 8">NKW23</strain>
    </source>
</reference>
<organism evidence="7 8">
    <name type="scientific">Paralimibaculum aggregatum</name>
    <dbReference type="NCBI Taxonomy" id="3036245"/>
    <lineage>
        <taxon>Bacteria</taxon>
        <taxon>Pseudomonadati</taxon>
        <taxon>Pseudomonadota</taxon>
        <taxon>Alphaproteobacteria</taxon>
        <taxon>Rhodobacterales</taxon>
        <taxon>Paracoccaceae</taxon>
        <taxon>Paralimibaculum</taxon>
    </lineage>
</organism>
<comment type="similarity">
    <text evidence="2">Belongs to the autoinducer-2 exporter (AI-2E) (TC 2.A.86) family.</text>
</comment>
<evidence type="ECO:0000256" key="4">
    <source>
        <dbReference type="ARBA" id="ARBA00022989"/>
    </source>
</evidence>
<evidence type="ECO:0000256" key="3">
    <source>
        <dbReference type="ARBA" id="ARBA00022692"/>
    </source>
</evidence>
<evidence type="ECO:0000256" key="6">
    <source>
        <dbReference type="SAM" id="Phobius"/>
    </source>
</evidence>
<name>A0ABQ6LIN0_9RHOB</name>
<evidence type="ECO:0000256" key="1">
    <source>
        <dbReference type="ARBA" id="ARBA00004141"/>
    </source>
</evidence>
<feature type="transmembrane region" description="Helical" evidence="6">
    <location>
        <begin position="290"/>
        <end position="308"/>
    </location>
</feature>
<evidence type="ECO:0000313" key="8">
    <source>
        <dbReference type="Proteomes" id="UP001239909"/>
    </source>
</evidence>
<evidence type="ECO:0000256" key="2">
    <source>
        <dbReference type="ARBA" id="ARBA00009773"/>
    </source>
</evidence>
<proteinExistence type="inferred from homology"/>
<protein>
    <submittedName>
        <fullName evidence="7">AI-2E family transporter</fullName>
    </submittedName>
</protein>
<keyword evidence="3 6" id="KW-0812">Transmembrane</keyword>
<sequence length="350" mass="37520">MSDMIRAAQRPFFALAFIALAITCLTFSRDYAVPVAVAVLIWFLINALAGAIRGLPGVRGRLPLGAAQTISLCLLFGALALSGRVVAANLAELGAGVSGDEEVAFAKLEALLARIGIAVDIKAEEVFELVGFDRLIGWTVETVRTLLSDASLVFLYVMFLLIDQRFFDAKLRALLPDRERREHLIETLDHIANETRLYIWLMSMISLGVALATYAACTAVGLKGAGFWAFAAFVLNFIPTIGSITAVVLPCLYGLLSLPDPAAIAVLVTLLAATQFVAGEVVLPRLMGDRLNLSSVVILLTLVIWGAMWGPAGMFLAIPITVILALVCARFPVTRPIAVLLSRDGQVPDV</sequence>
<feature type="transmembrane region" description="Helical" evidence="6">
    <location>
        <begin position="197"/>
        <end position="220"/>
    </location>
</feature>
<feature type="transmembrane region" description="Helical" evidence="6">
    <location>
        <begin position="262"/>
        <end position="283"/>
    </location>
</feature>
<dbReference type="Pfam" id="PF01594">
    <property type="entry name" value="AI-2E_transport"/>
    <property type="match status" value="1"/>
</dbReference>
<dbReference type="RefSeq" id="WP_285671050.1">
    <property type="nucleotide sequence ID" value="NZ_BSYI01000009.1"/>
</dbReference>
<keyword evidence="5 6" id="KW-0472">Membrane</keyword>
<dbReference type="Proteomes" id="UP001239909">
    <property type="component" value="Unassembled WGS sequence"/>
</dbReference>
<comment type="caution">
    <text evidence="7">The sequence shown here is derived from an EMBL/GenBank/DDBJ whole genome shotgun (WGS) entry which is preliminary data.</text>
</comment>
<feature type="transmembrane region" description="Helical" evidence="6">
    <location>
        <begin position="35"/>
        <end position="55"/>
    </location>
</feature>
<comment type="subcellular location">
    <subcellularLocation>
        <location evidence="1">Membrane</location>
        <topology evidence="1">Multi-pass membrane protein</topology>
    </subcellularLocation>
</comment>
<evidence type="ECO:0000256" key="5">
    <source>
        <dbReference type="ARBA" id="ARBA00023136"/>
    </source>
</evidence>
<gene>
    <name evidence="7" type="ORF">LNKW23_14990</name>
</gene>
<dbReference type="PANTHER" id="PTHR21716">
    <property type="entry name" value="TRANSMEMBRANE PROTEIN"/>
    <property type="match status" value="1"/>
</dbReference>
<feature type="transmembrane region" description="Helical" evidence="6">
    <location>
        <begin position="227"/>
        <end position="256"/>
    </location>
</feature>
<keyword evidence="4 6" id="KW-1133">Transmembrane helix</keyword>